<dbReference type="GO" id="GO:0016020">
    <property type="term" value="C:membrane"/>
    <property type="evidence" value="ECO:0007669"/>
    <property type="project" value="InterPro"/>
</dbReference>
<comment type="caution">
    <text evidence="13">The sequence shown here is derived from an EMBL/GenBank/DDBJ whole genome shotgun (WGS) entry which is preliminary data.</text>
</comment>
<dbReference type="PANTHER" id="PTHR31937:SF2">
    <property type="entry name" value="TRANSMEMBRANE PROTEIN 163"/>
    <property type="match status" value="1"/>
</dbReference>
<sequence length="216" mass="22610">MSTAPATLPRRVGAGEEWLRAARRARLLSWISLAWMGAEGALAITAGVLAGSIALVGFGIDSFIEGIASLVIVWRFTGARLHSGAAERRAQRLVAIQFFLLAPYVSFEAIEKLAGGEQPRTSWLGVALTASSLAGMPMLGIAKRRLAEKLGSAATRGEGMQNILCAYLAAAVLAGLLGNTLFGLWWLDPVAALAIAAVAVKEGRASWRGEGCCASC</sequence>
<accession>A0A7M2YVS2</accession>
<dbReference type="InterPro" id="IPR058533">
    <property type="entry name" value="Cation_efflux_TM"/>
</dbReference>
<dbReference type="Pfam" id="PF01545">
    <property type="entry name" value="Cation_efflux"/>
    <property type="match status" value="1"/>
</dbReference>
<keyword evidence="9 11" id="KW-0472">Membrane</keyword>
<dbReference type="Proteomes" id="UP000254134">
    <property type="component" value="Unassembled WGS sequence"/>
</dbReference>
<evidence type="ECO:0000313" key="13">
    <source>
        <dbReference type="EMBL" id="RDI74232.1"/>
    </source>
</evidence>
<reference evidence="14" key="2">
    <citation type="journal article" date="2019" name="MicrobiologyOpen">
        <title>High-quality draft genome sequence of Gaiella occulta isolated from a 150 meter deep mineral water borehole and comparison with the genome sequences of other deep-branching lineages of the phylum Actinobacteria.</title>
        <authorList>
            <person name="Severino R."/>
            <person name="Froufe H.J.C."/>
            <person name="Barroso C."/>
            <person name="Albuquerque L."/>
            <person name="Lobo-da-Cunha A."/>
            <person name="da Costa M.S."/>
            <person name="Egas C."/>
        </authorList>
    </citation>
    <scope>NUCLEOTIDE SEQUENCE [LARGE SCALE GENOMIC DNA]</scope>
    <source>
        <strain evidence="14">F2-233</strain>
    </source>
</reference>
<evidence type="ECO:0000256" key="4">
    <source>
        <dbReference type="ARBA" id="ARBA00022692"/>
    </source>
</evidence>
<evidence type="ECO:0000256" key="6">
    <source>
        <dbReference type="ARBA" id="ARBA00022833"/>
    </source>
</evidence>
<keyword evidence="7 11" id="KW-1133">Transmembrane helix</keyword>
<comment type="subcellular location">
    <subcellularLocation>
        <location evidence="2">Cytoplasmic vesicle</location>
        <location evidence="2">Secretory vesicle</location>
        <location evidence="2">Synaptic vesicle membrane</location>
        <topology evidence="2">Multi-pass membrane protein</topology>
    </subcellularLocation>
    <subcellularLocation>
        <location evidence="1">Early endosome membrane</location>
    </subcellularLocation>
</comment>
<reference evidence="13 14" key="1">
    <citation type="submission" date="2018-07" db="EMBL/GenBank/DDBJ databases">
        <title>High-quality-draft genome sequence of Gaiella occulta.</title>
        <authorList>
            <person name="Severino R."/>
            <person name="Froufe H.J.C."/>
            <person name="Rainey F.A."/>
            <person name="Barroso C."/>
            <person name="Albuquerque L."/>
            <person name="Lobo-Da-Cunha A."/>
            <person name="Da Costa M.S."/>
            <person name="Egas C."/>
        </authorList>
    </citation>
    <scope>NUCLEOTIDE SEQUENCE [LARGE SCALE GENOMIC DNA]</scope>
    <source>
        <strain evidence="13 14">F2-233</strain>
    </source>
</reference>
<feature type="transmembrane region" description="Helical" evidence="11">
    <location>
        <begin position="53"/>
        <end position="73"/>
    </location>
</feature>
<dbReference type="PANTHER" id="PTHR31937">
    <property type="entry name" value="TRANSMEMBRANE PROTEIN 163"/>
    <property type="match status" value="1"/>
</dbReference>
<protein>
    <submittedName>
        <fullName evidence="13">Cation efflux-type protein</fullName>
    </submittedName>
</protein>
<keyword evidence="4 11" id="KW-0812">Transmembrane</keyword>
<evidence type="ECO:0000256" key="10">
    <source>
        <dbReference type="ARBA" id="ARBA00023329"/>
    </source>
</evidence>
<evidence type="ECO:0000256" key="2">
    <source>
        <dbReference type="ARBA" id="ARBA00004644"/>
    </source>
</evidence>
<evidence type="ECO:0000256" key="7">
    <source>
        <dbReference type="ARBA" id="ARBA00022989"/>
    </source>
</evidence>
<dbReference type="Gene3D" id="1.20.1510.10">
    <property type="entry name" value="Cation efflux protein transmembrane domain"/>
    <property type="match status" value="1"/>
</dbReference>
<dbReference type="EMBL" id="QQZY01000004">
    <property type="protein sequence ID" value="RDI74232.1"/>
    <property type="molecule type" value="Genomic_DNA"/>
</dbReference>
<dbReference type="GO" id="GO:0008324">
    <property type="term" value="F:monoatomic cation transmembrane transporter activity"/>
    <property type="evidence" value="ECO:0007669"/>
    <property type="project" value="InterPro"/>
</dbReference>
<keyword evidence="5" id="KW-0967">Endosome</keyword>
<evidence type="ECO:0000256" key="9">
    <source>
        <dbReference type="ARBA" id="ARBA00023136"/>
    </source>
</evidence>
<dbReference type="RefSeq" id="WP_220150541.1">
    <property type="nucleotide sequence ID" value="NZ_QQZY01000004.1"/>
</dbReference>
<evidence type="ECO:0000313" key="14">
    <source>
        <dbReference type="Proteomes" id="UP000254134"/>
    </source>
</evidence>
<dbReference type="AlphaFoldDB" id="A0A7M2YVS2"/>
<evidence type="ECO:0000256" key="11">
    <source>
        <dbReference type="SAM" id="Phobius"/>
    </source>
</evidence>
<keyword evidence="6" id="KW-0862">Zinc</keyword>
<evidence type="ECO:0000259" key="12">
    <source>
        <dbReference type="Pfam" id="PF01545"/>
    </source>
</evidence>
<comment type="similarity">
    <text evidence="3">Belongs to the TMEM163 family.</text>
</comment>
<evidence type="ECO:0000256" key="8">
    <source>
        <dbReference type="ARBA" id="ARBA00023018"/>
    </source>
</evidence>
<dbReference type="GO" id="GO:0031410">
    <property type="term" value="C:cytoplasmic vesicle"/>
    <property type="evidence" value="ECO:0007669"/>
    <property type="project" value="UniProtKB-KW"/>
</dbReference>
<evidence type="ECO:0000256" key="3">
    <source>
        <dbReference type="ARBA" id="ARBA00008731"/>
    </source>
</evidence>
<keyword evidence="14" id="KW-1185">Reference proteome</keyword>
<feature type="transmembrane region" description="Helical" evidence="11">
    <location>
        <begin position="122"/>
        <end position="142"/>
    </location>
</feature>
<gene>
    <name evidence="13" type="ORF">Gocc_1808</name>
</gene>
<feature type="transmembrane region" description="Helical" evidence="11">
    <location>
        <begin position="93"/>
        <end position="110"/>
    </location>
</feature>
<keyword evidence="10" id="KW-0968">Cytoplasmic vesicle</keyword>
<feature type="domain" description="Cation efflux protein transmembrane" evidence="12">
    <location>
        <begin position="32"/>
        <end position="203"/>
    </location>
</feature>
<evidence type="ECO:0000256" key="1">
    <source>
        <dbReference type="ARBA" id="ARBA00004146"/>
    </source>
</evidence>
<feature type="transmembrane region" description="Helical" evidence="11">
    <location>
        <begin position="27"/>
        <end position="47"/>
    </location>
</feature>
<dbReference type="InterPro" id="IPR026765">
    <property type="entry name" value="Tmem163"/>
</dbReference>
<evidence type="ECO:0000256" key="5">
    <source>
        <dbReference type="ARBA" id="ARBA00022753"/>
    </source>
</evidence>
<proteinExistence type="inferred from homology"/>
<dbReference type="InterPro" id="IPR027469">
    <property type="entry name" value="Cation_efflux_TMD_sf"/>
</dbReference>
<organism evidence="13 14">
    <name type="scientific">Gaiella occulta</name>
    <dbReference type="NCBI Taxonomy" id="1002870"/>
    <lineage>
        <taxon>Bacteria</taxon>
        <taxon>Bacillati</taxon>
        <taxon>Actinomycetota</taxon>
        <taxon>Thermoleophilia</taxon>
        <taxon>Gaiellales</taxon>
        <taxon>Gaiellaceae</taxon>
        <taxon>Gaiella</taxon>
    </lineage>
</organism>
<name>A0A7M2YVS2_9ACTN</name>
<keyword evidence="8" id="KW-0770">Synapse</keyword>
<feature type="transmembrane region" description="Helical" evidence="11">
    <location>
        <begin position="163"/>
        <end position="187"/>
    </location>
</feature>
<dbReference type="SUPFAM" id="SSF161111">
    <property type="entry name" value="Cation efflux protein transmembrane domain-like"/>
    <property type="match status" value="1"/>
</dbReference>